<evidence type="ECO:0000256" key="18">
    <source>
        <dbReference type="ARBA" id="ARBA00083903"/>
    </source>
</evidence>
<dbReference type="EMBL" id="JAIZAY010000003">
    <property type="protein sequence ID" value="KAJ8045810.1"/>
    <property type="molecule type" value="Genomic_DNA"/>
</dbReference>
<dbReference type="SUPFAM" id="SSF56436">
    <property type="entry name" value="C-type lectin-like"/>
    <property type="match status" value="1"/>
</dbReference>
<dbReference type="PRINTS" id="PR01177">
    <property type="entry name" value="GABAB1RECPTR"/>
</dbReference>
<dbReference type="InterPro" id="IPR002455">
    <property type="entry name" value="GPCR3_GABA-B"/>
</dbReference>
<evidence type="ECO:0000256" key="21">
    <source>
        <dbReference type="SAM" id="SignalP"/>
    </source>
</evidence>
<feature type="compositionally biased region" description="Polar residues" evidence="19">
    <location>
        <begin position="71"/>
        <end position="80"/>
    </location>
</feature>
<evidence type="ECO:0000256" key="10">
    <source>
        <dbReference type="ARBA" id="ARBA00023136"/>
    </source>
</evidence>
<evidence type="ECO:0000256" key="11">
    <source>
        <dbReference type="ARBA" id="ARBA00023157"/>
    </source>
</evidence>
<evidence type="ECO:0000256" key="7">
    <source>
        <dbReference type="ARBA" id="ARBA00023018"/>
    </source>
</evidence>
<keyword evidence="2" id="KW-1003">Cell membrane</keyword>
<dbReference type="Pfam" id="PF00003">
    <property type="entry name" value="7tm_3"/>
    <property type="match status" value="1"/>
</dbReference>
<keyword evidence="5 21" id="KW-0732">Signal</keyword>
<dbReference type="Proteomes" id="UP001152320">
    <property type="component" value="Chromosome 3"/>
</dbReference>
<dbReference type="InterPro" id="IPR016186">
    <property type="entry name" value="C-type_lectin-like/link_sf"/>
</dbReference>
<keyword evidence="10 20" id="KW-0472">Membrane</keyword>
<dbReference type="PANTHER" id="PTHR10519:SF20">
    <property type="entry name" value="G-PROTEIN COUPLED RECEPTOR 156-RELATED"/>
    <property type="match status" value="1"/>
</dbReference>
<keyword evidence="7" id="KW-0770">Synapse</keyword>
<dbReference type="InterPro" id="IPR017978">
    <property type="entry name" value="GPCR_3_C"/>
</dbReference>
<comment type="similarity">
    <text evidence="1">Belongs to the G-protein coupled receptor 3 family. GABA-B receptor subfamily.</text>
</comment>
<feature type="signal peptide" evidence="21">
    <location>
        <begin position="1"/>
        <end position="18"/>
    </location>
</feature>
<evidence type="ECO:0000256" key="15">
    <source>
        <dbReference type="ARBA" id="ARBA00023257"/>
    </source>
</evidence>
<dbReference type="GO" id="GO:0038039">
    <property type="term" value="C:G protein-coupled receptor heterodimeric complex"/>
    <property type="evidence" value="ECO:0007669"/>
    <property type="project" value="TreeGrafter"/>
</dbReference>
<dbReference type="Gene3D" id="3.40.50.2300">
    <property type="match status" value="2"/>
</dbReference>
<evidence type="ECO:0000256" key="20">
    <source>
        <dbReference type="SAM" id="Phobius"/>
    </source>
</evidence>
<comment type="subcellular location">
    <subcellularLocation>
        <location evidence="16">Postsynaptic cell membrane</location>
        <topology evidence="16">Multi-pass membrane protein</topology>
    </subcellularLocation>
</comment>
<evidence type="ECO:0000313" key="24">
    <source>
        <dbReference type="Proteomes" id="UP001152320"/>
    </source>
</evidence>
<evidence type="ECO:0000259" key="22">
    <source>
        <dbReference type="PROSITE" id="PS50041"/>
    </source>
</evidence>
<dbReference type="Pfam" id="PF00059">
    <property type="entry name" value="Lectin_C"/>
    <property type="match status" value="1"/>
</dbReference>
<feature type="region of interest" description="Disordered" evidence="19">
    <location>
        <begin position="50"/>
        <end position="80"/>
    </location>
</feature>
<dbReference type="PROSITE" id="PS50041">
    <property type="entry name" value="C_TYPE_LECTIN_2"/>
    <property type="match status" value="1"/>
</dbReference>
<dbReference type="GO" id="GO:0007214">
    <property type="term" value="P:gamma-aminobutyric acid signaling pathway"/>
    <property type="evidence" value="ECO:0007669"/>
    <property type="project" value="TreeGrafter"/>
</dbReference>
<accession>A0A9Q1HHB4</accession>
<dbReference type="FunFam" id="3.40.50.2300:FF:000063">
    <property type="entry name" value="Gamma-aminobutyric acid type B receptor subunit"/>
    <property type="match status" value="1"/>
</dbReference>
<evidence type="ECO:0000256" key="9">
    <source>
        <dbReference type="ARBA" id="ARBA00023054"/>
    </source>
</evidence>
<evidence type="ECO:0000256" key="17">
    <source>
        <dbReference type="ARBA" id="ARBA00073785"/>
    </source>
</evidence>
<evidence type="ECO:0000256" key="6">
    <source>
        <dbReference type="ARBA" id="ARBA00022989"/>
    </source>
</evidence>
<organism evidence="23 24">
    <name type="scientific">Holothuria leucospilota</name>
    <name type="common">Black long sea cucumber</name>
    <name type="synonym">Mertensiothuria leucospilota</name>
    <dbReference type="NCBI Taxonomy" id="206669"/>
    <lineage>
        <taxon>Eukaryota</taxon>
        <taxon>Metazoa</taxon>
        <taxon>Echinodermata</taxon>
        <taxon>Eleutherozoa</taxon>
        <taxon>Echinozoa</taxon>
        <taxon>Holothuroidea</taxon>
        <taxon>Aspidochirotacea</taxon>
        <taxon>Aspidochirotida</taxon>
        <taxon>Holothuriidae</taxon>
        <taxon>Holothuria</taxon>
    </lineage>
</organism>
<dbReference type="PANTHER" id="PTHR10519">
    <property type="entry name" value="GABA-B RECEPTOR"/>
    <property type="match status" value="1"/>
</dbReference>
<name>A0A9Q1HHB4_HOLLE</name>
<dbReference type="AlphaFoldDB" id="A0A9Q1HHB4"/>
<dbReference type="SMART" id="SM00034">
    <property type="entry name" value="CLECT"/>
    <property type="match status" value="1"/>
</dbReference>
<keyword evidence="24" id="KW-1185">Reference proteome</keyword>
<evidence type="ECO:0000256" key="16">
    <source>
        <dbReference type="ARBA" id="ARBA00034104"/>
    </source>
</evidence>
<dbReference type="PRINTS" id="PR01176">
    <property type="entry name" value="GABABRECEPTR"/>
</dbReference>
<evidence type="ECO:0000256" key="2">
    <source>
        <dbReference type="ARBA" id="ARBA00022475"/>
    </source>
</evidence>
<protein>
    <recommendedName>
        <fullName evidence="17">Gamma-aminobutyric acid type B receptor subunit 2</fullName>
    </recommendedName>
    <alternativeName>
        <fullName evidence="18">G-protein coupled receptor 51</fullName>
    </alternativeName>
</protein>
<keyword evidence="3" id="KW-0597">Phosphoprotein</keyword>
<feature type="transmembrane region" description="Helical" evidence="20">
    <location>
        <begin position="713"/>
        <end position="733"/>
    </location>
</feature>
<keyword evidence="4 20" id="KW-0812">Transmembrane</keyword>
<keyword evidence="14" id="KW-0807">Transducer</keyword>
<dbReference type="Gene3D" id="3.10.100.10">
    <property type="entry name" value="Mannose-Binding Protein A, subunit A"/>
    <property type="match status" value="1"/>
</dbReference>
<proteinExistence type="inferred from homology"/>
<keyword evidence="8" id="KW-0297">G-protein coupled receptor</keyword>
<evidence type="ECO:0000256" key="14">
    <source>
        <dbReference type="ARBA" id="ARBA00023224"/>
    </source>
</evidence>
<keyword evidence="6 20" id="KW-1133">Transmembrane helix</keyword>
<evidence type="ECO:0000313" key="23">
    <source>
        <dbReference type="EMBL" id="KAJ8045810.1"/>
    </source>
</evidence>
<dbReference type="GO" id="GO:0004965">
    <property type="term" value="F:G protein-coupled GABA receptor activity"/>
    <property type="evidence" value="ECO:0007669"/>
    <property type="project" value="InterPro"/>
</dbReference>
<gene>
    <name evidence="23" type="ORF">HOLleu_08903</name>
</gene>
<dbReference type="SUPFAM" id="SSF53822">
    <property type="entry name" value="Periplasmic binding protein-like I"/>
    <property type="match status" value="1"/>
</dbReference>
<evidence type="ECO:0000256" key="8">
    <source>
        <dbReference type="ARBA" id="ARBA00023040"/>
    </source>
</evidence>
<feature type="transmembrane region" description="Helical" evidence="20">
    <location>
        <begin position="670"/>
        <end position="693"/>
    </location>
</feature>
<dbReference type="CDD" id="cd00037">
    <property type="entry name" value="CLECT"/>
    <property type="match status" value="1"/>
</dbReference>
<dbReference type="OrthoDB" id="2150267at2759"/>
<sequence length="828" mass="94209">MDSTTSILLVTLATAAFSTEGMTTPLPSLDGGLTGTSVFPSSLVSNQVTDLPPLDDTSSMELSGDGGLKGTTMSPSSLESDQVTNLPALYNTSSMEYYTYEANVPKKQVYLAGFFSSGERWDGSGMVLAADLAVDHVNESPDVLKGYEVHIKWKDSKCYSADGIWQFYQHLIEEPRKIMLFGPPCSVDAEPVAETSHNANLVTLSYSAASPALSDRRVYPYFYRTYKTDIIFNLPRIWLLNHFKWTRFGSLSENHDLFALTNNDLFELLPRNKISVEASEIFDGHVTSRQIEIMKERDIRIFIVGMYENAARSLFCQVYKNQLYGKGYVWILPGWFSPQWWQNGDPDDTEMAGCTKDEVQIAVEESLYLSMEVSNLTDTPEEVTVAGISANQYQQQLREKMALNDTRYEGIEFSLSGLEPFSYDALWAVALTLNRTVDELAKTCRRLEDFNYDDVELGSLLFQEMNKTNFQGVSGPISFPSDERVGVSKIEQLQARCDDGWLTYNFSCYLFVNEQKNWKDARKHCQAVKSEKPSYLVSILSEEEFKFLQKNRTSEWFIGLKYNMTLEKLIWVDAPNGEVNWSPESFIADDVGGEHCYVWNIPTQNWKPYDCDKPHPFICRTRTDFEEKTILTISSDGKTVDDPVWYHEFVWHDDAVPLDRTPPVEEGLRIGTYIGLAACAFLGIIIALVFLIFNVCARNHRFVKLSSPNMNNLIVAGCILIYASICILGLDVVHPSIDGIRAFCMNFLHASLIPQRWSQRTLATLLIHWGRKYRYYICHNFLARGRNQCHHVGESSNLVDFYWVCCRLRCTFQQNVESLQSVQPSQRS</sequence>
<feature type="chain" id="PRO_5040295494" description="Gamma-aminobutyric acid type B receptor subunit 2" evidence="21">
    <location>
        <begin position="19"/>
        <end position="828"/>
    </location>
</feature>
<dbReference type="InterPro" id="IPR001828">
    <property type="entry name" value="ANF_lig-bd_rcpt"/>
</dbReference>
<reference evidence="23" key="1">
    <citation type="submission" date="2021-10" db="EMBL/GenBank/DDBJ databases">
        <title>Tropical sea cucumber genome reveals ecological adaptation and Cuvierian tubules defense mechanism.</title>
        <authorList>
            <person name="Chen T."/>
        </authorList>
    </citation>
    <scope>NUCLEOTIDE SEQUENCE</scope>
    <source>
        <strain evidence="23">Nanhai2018</strain>
        <tissue evidence="23">Muscle</tissue>
    </source>
</reference>
<dbReference type="InterPro" id="IPR001304">
    <property type="entry name" value="C-type_lectin-like"/>
</dbReference>
<evidence type="ECO:0000256" key="19">
    <source>
        <dbReference type="SAM" id="MobiDB-lite"/>
    </source>
</evidence>
<comment type="caution">
    <text evidence="23">The sequence shown here is derived from an EMBL/GenBank/DDBJ whole genome shotgun (WGS) entry which is preliminary data.</text>
</comment>
<keyword evidence="13" id="KW-0325">Glycoprotein</keyword>
<evidence type="ECO:0000256" key="12">
    <source>
        <dbReference type="ARBA" id="ARBA00023170"/>
    </source>
</evidence>
<dbReference type="InterPro" id="IPR016187">
    <property type="entry name" value="CTDL_fold"/>
</dbReference>
<evidence type="ECO:0000256" key="4">
    <source>
        <dbReference type="ARBA" id="ARBA00022692"/>
    </source>
</evidence>
<evidence type="ECO:0000256" key="13">
    <source>
        <dbReference type="ARBA" id="ARBA00023180"/>
    </source>
</evidence>
<dbReference type="CDD" id="cd06366">
    <property type="entry name" value="PBP1_GABAb_receptor"/>
    <property type="match status" value="1"/>
</dbReference>
<dbReference type="InterPro" id="IPR028082">
    <property type="entry name" value="Peripla_BP_I"/>
</dbReference>
<evidence type="ECO:0000256" key="5">
    <source>
        <dbReference type="ARBA" id="ARBA00022729"/>
    </source>
</evidence>
<feature type="domain" description="C-type lectin" evidence="22">
    <location>
        <begin position="504"/>
        <end position="620"/>
    </location>
</feature>
<keyword evidence="12 23" id="KW-0675">Receptor</keyword>
<keyword evidence="15" id="KW-0628">Postsynaptic cell membrane</keyword>
<dbReference type="FunFam" id="3.40.50.2300:FF:000072">
    <property type="entry name" value="Gamma-aminobutyric acid type B receptor subunit 2"/>
    <property type="match status" value="1"/>
</dbReference>
<evidence type="ECO:0000256" key="3">
    <source>
        <dbReference type="ARBA" id="ARBA00022553"/>
    </source>
</evidence>
<keyword evidence="11" id="KW-1015">Disulfide bond</keyword>
<dbReference type="GO" id="GO:0045211">
    <property type="term" value="C:postsynaptic membrane"/>
    <property type="evidence" value="ECO:0007669"/>
    <property type="project" value="UniProtKB-SubCell"/>
</dbReference>
<evidence type="ECO:0000256" key="1">
    <source>
        <dbReference type="ARBA" id="ARBA00008991"/>
    </source>
</evidence>
<keyword evidence="9" id="KW-0175">Coiled coil</keyword>
<dbReference type="Pfam" id="PF01094">
    <property type="entry name" value="ANF_receptor"/>
    <property type="match status" value="1"/>
</dbReference>